<accession>A0A845PV31</accession>
<evidence type="ECO:0000313" key="2">
    <source>
        <dbReference type="Proteomes" id="UP000553459"/>
    </source>
</evidence>
<reference evidence="1 2" key="1">
    <citation type="submission" date="2019-11" db="EMBL/GenBank/DDBJ databases">
        <title>Characterization of Elizabethkingia argenteiflava sp. nov., isolated from inner surface of Soybean Pods.</title>
        <authorList>
            <person name="Mo S."/>
        </authorList>
    </citation>
    <scope>NUCLEOTIDE SEQUENCE [LARGE SCALE GENOMIC DNA]</scope>
    <source>
        <strain evidence="1 2">YB22</strain>
    </source>
</reference>
<dbReference type="AlphaFoldDB" id="A0A845PV31"/>
<organism evidence="1 2">
    <name type="scientific">Elizabethkingia argenteiflava</name>
    <dbReference type="NCBI Taxonomy" id="2681556"/>
    <lineage>
        <taxon>Bacteria</taxon>
        <taxon>Pseudomonadati</taxon>
        <taxon>Bacteroidota</taxon>
        <taxon>Flavobacteriia</taxon>
        <taxon>Flavobacteriales</taxon>
        <taxon>Weeksellaceae</taxon>
        <taxon>Elizabethkingia</taxon>
    </lineage>
</organism>
<evidence type="ECO:0000313" key="1">
    <source>
        <dbReference type="EMBL" id="NAW50148.1"/>
    </source>
</evidence>
<dbReference type="RefSeq" id="WP_166518513.1">
    <property type="nucleotide sequence ID" value="NZ_JAAABJ010000210.1"/>
</dbReference>
<proteinExistence type="predicted"/>
<dbReference type="PROSITE" id="PS51257">
    <property type="entry name" value="PROKAR_LIPOPROTEIN"/>
    <property type="match status" value="1"/>
</dbReference>
<keyword evidence="2" id="KW-1185">Reference proteome</keyword>
<name>A0A845PV31_9FLAO</name>
<protein>
    <submittedName>
        <fullName evidence="1">Uncharacterized protein</fullName>
    </submittedName>
</protein>
<gene>
    <name evidence="1" type="ORF">GNY06_01675</name>
</gene>
<dbReference type="Proteomes" id="UP000553459">
    <property type="component" value="Unassembled WGS sequence"/>
</dbReference>
<sequence>MKKLLLGLLVISSLLQSCRKDDYNDQYMAPNVDQNTQNHYDDTAIKEYLDEHYFDERGKIRSFDDAHKPSDKTPKLSSMAKTLPSGVIYVIRPNAQPEKGTQVKDKDVLKFMQVGFAARAIKPNKKIEFTAALPFYNTVDLGGVAVEDPQWYYVKKSVLAAAKNDVAKKRSYYEIEGFQEAIKQFKAFTLKTEDNYNLQGLIIVPSRAAFAKDPHYPYLEQTSTGIYRSLNDYTFFFNFQLYSAKPRSLEEE</sequence>
<comment type="caution">
    <text evidence="1">The sequence shown here is derived from an EMBL/GenBank/DDBJ whole genome shotgun (WGS) entry which is preliminary data.</text>
</comment>
<dbReference type="EMBL" id="JAAABJ010000210">
    <property type="protein sequence ID" value="NAW50148.1"/>
    <property type="molecule type" value="Genomic_DNA"/>
</dbReference>